<dbReference type="Pfam" id="PF14833">
    <property type="entry name" value="NAD_binding_11"/>
    <property type="match status" value="1"/>
</dbReference>
<dbReference type="InterPro" id="IPR006115">
    <property type="entry name" value="6PGDH_NADP-bd"/>
</dbReference>
<sequence length="295" mass="30003">MRVAVLGTGAIGTGMVHSLLRAGHAVTAWNRTPQRARPLADDGAVVVEDLADAVARAEVVVVVVFDLDAVLSVLSGIAGAAAEDAVVVCSATVGAEIDAVAETATRLGLDLVEAPVLGNAGPAERGELSVMAAGDEALRPRVAPVLDALAATVTWIGDHPGPANRVKLAANAWVSTLNVAMSQAVALATGLGVDPRHFFTVVAGTAADSPYLAYKRAVALGEDDTVSTPTDAIRKDVALIGAAARAAGLPTDVVDLVDALYARLSASGDGARDMARLARTLDHPVAAIRRPTTDH</sequence>
<keyword evidence="3" id="KW-0520">NAD</keyword>
<dbReference type="InterPro" id="IPR008927">
    <property type="entry name" value="6-PGluconate_DH-like_C_sf"/>
</dbReference>
<dbReference type="PANTHER" id="PTHR43580:SF2">
    <property type="entry name" value="CYTOKINE-LIKE NUCLEAR FACTOR N-PAC"/>
    <property type="match status" value="1"/>
</dbReference>
<proteinExistence type="inferred from homology"/>
<accession>A0ABT7M6B9</accession>
<comment type="similarity">
    <text evidence="1">Belongs to the HIBADH-related family.</text>
</comment>
<feature type="domain" description="3-hydroxyisobutyrate dehydrogenase-like NAD-binding" evidence="5">
    <location>
        <begin position="161"/>
        <end position="280"/>
    </location>
</feature>
<evidence type="ECO:0000313" key="7">
    <source>
        <dbReference type="Proteomes" id="UP001231924"/>
    </source>
</evidence>
<organism evidence="6 7">
    <name type="scientific">Actinomycetospora termitidis</name>
    <dbReference type="NCBI Taxonomy" id="3053470"/>
    <lineage>
        <taxon>Bacteria</taxon>
        <taxon>Bacillati</taxon>
        <taxon>Actinomycetota</taxon>
        <taxon>Actinomycetes</taxon>
        <taxon>Pseudonocardiales</taxon>
        <taxon>Pseudonocardiaceae</taxon>
        <taxon>Actinomycetospora</taxon>
    </lineage>
</organism>
<dbReference type="Pfam" id="PF03446">
    <property type="entry name" value="NAD_binding_2"/>
    <property type="match status" value="1"/>
</dbReference>
<reference evidence="6 7" key="1">
    <citation type="submission" date="2023-06" db="EMBL/GenBank/DDBJ databases">
        <title>Actinomycetospora Odt1-22.</title>
        <authorList>
            <person name="Supong K."/>
        </authorList>
    </citation>
    <scope>NUCLEOTIDE SEQUENCE [LARGE SCALE GENOMIC DNA]</scope>
    <source>
        <strain evidence="6 7">Odt1-22</strain>
    </source>
</reference>
<evidence type="ECO:0000259" key="4">
    <source>
        <dbReference type="Pfam" id="PF03446"/>
    </source>
</evidence>
<feature type="domain" description="6-phosphogluconate dehydrogenase NADP-binding" evidence="4">
    <location>
        <begin position="3"/>
        <end position="157"/>
    </location>
</feature>
<dbReference type="PANTHER" id="PTHR43580">
    <property type="entry name" value="OXIDOREDUCTASE GLYR1-RELATED"/>
    <property type="match status" value="1"/>
</dbReference>
<dbReference type="Gene3D" id="1.10.1040.10">
    <property type="entry name" value="N-(1-d-carboxylethyl)-l-norvaline Dehydrogenase, domain 2"/>
    <property type="match status" value="1"/>
</dbReference>
<dbReference type="SUPFAM" id="SSF51735">
    <property type="entry name" value="NAD(P)-binding Rossmann-fold domains"/>
    <property type="match status" value="1"/>
</dbReference>
<dbReference type="InterPro" id="IPR036291">
    <property type="entry name" value="NAD(P)-bd_dom_sf"/>
</dbReference>
<dbReference type="SUPFAM" id="SSF48179">
    <property type="entry name" value="6-phosphogluconate dehydrogenase C-terminal domain-like"/>
    <property type="match status" value="1"/>
</dbReference>
<comment type="caution">
    <text evidence="6">The sequence shown here is derived from an EMBL/GenBank/DDBJ whole genome shotgun (WGS) entry which is preliminary data.</text>
</comment>
<dbReference type="Proteomes" id="UP001231924">
    <property type="component" value="Unassembled WGS sequence"/>
</dbReference>
<dbReference type="PIRSF" id="PIRSF000103">
    <property type="entry name" value="HIBADH"/>
    <property type="match status" value="1"/>
</dbReference>
<evidence type="ECO:0000256" key="1">
    <source>
        <dbReference type="ARBA" id="ARBA00009080"/>
    </source>
</evidence>
<dbReference type="EMBL" id="JASVWF010000002">
    <property type="protein sequence ID" value="MDL5156216.1"/>
    <property type="molecule type" value="Genomic_DNA"/>
</dbReference>
<dbReference type="Gene3D" id="3.40.50.720">
    <property type="entry name" value="NAD(P)-binding Rossmann-like Domain"/>
    <property type="match status" value="1"/>
</dbReference>
<dbReference type="InterPro" id="IPR029154">
    <property type="entry name" value="HIBADH-like_NADP-bd"/>
</dbReference>
<dbReference type="RefSeq" id="WP_286052471.1">
    <property type="nucleotide sequence ID" value="NZ_JASVWF010000002.1"/>
</dbReference>
<name>A0ABT7M6B9_9PSEU</name>
<keyword evidence="2" id="KW-0560">Oxidoreductase</keyword>
<gene>
    <name evidence="6" type="ORF">QRT03_09630</name>
</gene>
<dbReference type="InterPro" id="IPR013328">
    <property type="entry name" value="6PGD_dom2"/>
</dbReference>
<keyword evidence="7" id="KW-1185">Reference proteome</keyword>
<evidence type="ECO:0000259" key="5">
    <source>
        <dbReference type="Pfam" id="PF14833"/>
    </source>
</evidence>
<protein>
    <submittedName>
        <fullName evidence="6">NAD(P)-binding domain-containing protein</fullName>
    </submittedName>
</protein>
<dbReference type="InterPro" id="IPR051265">
    <property type="entry name" value="HIBADH-related_NP60_sf"/>
</dbReference>
<evidence type="ECO:0000313" key="6">
    <source>
        <dbReference type="EMBL" id="MDL5156216.1"/>
    </source>
</evidence>
<evidence type="ECO:0000256" key="2">
    <source>
        <dbReference type="ARBA" id="ARBA00023002"/>
    </source>
</evidence>
<dbReference type="InterPro" id="IPR015815">
    <property type="entry name" value="HIBADH-related"/>
</dbReference>
<evidence type="ECO:0000256" key="3">
    <source>
        <dbReference type="ARBA" id="ARBA00023027"/>
    </source>
</evidence>